<dbReference type="Proteomes" id="UP000431485">
    <property type="component" value="Unassembled WGS sequence"/>
</dbReference>
<comment type="catalytic activity">
    <reaction evidence="1">
        <text>5-oxo-L-proline + ATP + 2 H2O = L-glutamate + ADP + phosphate + H(+)</text>
        <dbReference type="Rhea" id="RHEA:10348"/>
        <dbReference type="ChEBI" id="CHEBI:15377"/>
        <dbReference type="ChEBI" id="CHEBI:15378"/>
        <dbReference type="ChEBI" id="CHEBI:29985"/>
        <dbReference type="ChEBI" id="CHEBI:30616"/>
        <dbReference type="ChEBI" id="CHEBI:43474"/>
        <dbReference type="ChEBI" id="CHEBI:58402"/>
        <dbReference type="ChEBI" id="CHEBI:456216"/>
        <dbReference type="EC" id="3.5.2.9"/>
    </reaction>
</comment>
<keyword evidence="1" id="KW-0547">Nucleotide-binding</keyword>
<reference evidence="2 3" key="1">
    <citation type="submission" date="2019-11" db="EMBL/GenBank/DDBJ databases">
        <title>Pseudmonas karstica sp. nov. and Pseudomonas spelaei sp. nov. from caves.</title>
        <authorList>
            <person name="Zeman M."/>
        </authorList>
    </citation>
    <scope>NUCLEOTIDE SEQUENCE [LARGE SCALE GENOMIC DNA]</scope>
    <source>
        <strain evidence="2 3">CCM 7891</strain>
    </source>
</reference>
<dbReference type="PANTHER" id="PTHR30292:SF0">
    <property type="entry name" value="5-OXOPROLINASE SUBUNIT A"/>
    <property type="match status" value="1"/>
</dbReference>
<dbReference type="EC" id="3.5.2.9" evidence="1"/>
<keyword evidence="1" id="KW-0067">ATP-binding</keyword>
<dbReference type="InterPro" id="IPR005501">
    <property type="entry name" value="LamB/YcsF/PxpA-like"/>
</dbReference>
<dbReference type="Pfam" id="PF03746">
    <property type="entry name" value="LamB_YcsF"/>
    <property type="match status" value="1"/>
</dbReference>
<dbReference type="NCBIfam" id="NF003814">
    <property type="entry name" value="PRK05406.1-3"/>
    <property type="match status" value="1"/>
</dbReference>
<dbReference type="OrthoDB" id="9773478at2"/>
<comment type="subunit">
    <text evidence="1">Forms a complex composed of PxpA, PxpB and PxpC.</text>
</comment>
<dbReference type="GO" id="GO:0005524">
    <property type="term" value="F:ATP binding"/>
    <property type="evidence" value="ECO:0007669"/>
    <property type="project" value="UniProtKB-UniRule"/>
</dbReference>
<proteinExistence type="inferred from homology"/>
<keyword evidence="1 2" id="KW-0378">Hydrolase</keyword>
<comment type="function">
    <text evidence="1">Catalyzes the cleavage of 5-oxoproline to form L-glutamate coupled to the hydrolysis of ATP to ADP and inorganic phosphate.</text>
</comment>
<gene>
    <name evidence="1 2" type="primary">pxpA</name>
    <name evidence="2" type="ORF">GIR22_09160</name>
</gene>
<dbReference type="CDD" id="cd10787">
    <property type="entry name" value="LamB_YcsF_like"/>
    <property type="match status" value="1"/>
</dbReference>
<name>A0A7X2RQT1_9PSED</name>
<sequence>MSKSLRVDLNTDMGEGFGAYTMGDDDAILDVVTSANIACGFHAGDPEIMAQTFAMAKARNVAVGAHPGFPDLWGFGRRVMAFSPGQIERLVAYQIGAAQALSNYAAHPITHVKAHGALSNLTAQDPSVAAAVCRAVKAVDPELICLVMAVGDHAKIAQDMGLVTRAEIFADRAYTEQGHLQSRKEPGAIIHDPKLAAERVVRMIRGGGVETLSGKIFPCPVDSVCVHSDTPAAVEIARTIRELLVIEGIEVRNFV</sequence>
<dbReference type="RefSeq" id="WP_154743025.1">
    <property type="nucleotide sequence ID" value="NZ_JBHSTG010000041.1"/>
</dbReference>
<dbReference type="SUPFAM" id="SSF88713">
    <property type="entry name" value="Glycoside hydrolase/deacetylase"/>
    <property type="match status" value="1"/>
</dbReference>
<evidence type="ECO:0000256" key="1">
    <source>
        <dbReference type="HAMAP-Rule" id="MF_00691"/>
    </source>
</evidence>
<organism evidence="2 3">
    <name type="scientific">Pseudomonas karstica</name>
    <dbReference type="NCBI Taxonomy" id="1055468"/>
    <lineage>
        <taxon>Bacteria</taxon>
        <taxon>Pseudomonadati</taxon>
        <taxon>Pseudomonadota</taxon>
        <taxon>Gammaproteobacteria</taxon>
        <taxon>Pseudomonadales</taxon>
        <taxon>Pseudomonadaceae</taxon>
        <taxon>Pseudomonas</taxon>
    </lineage>
</organism>
<evidence type="ECO:0000313" key="3">
    <source>
        <dbReference type="Proteomes" id="UP000431485"/>
    </source>
</evidence>
<evidence type="ECO:0000313" key="2">
    <source>
        <dbReference type="EMBL" id="MTD19313.1"/>
    </source>
</evidence>
<dbReference type="NCBIfam" id="NF003816">
    <property type="entry name" value="PRK05406.1-5"/>
    <property type="match status" value="1"/>
</dbReference>
<dbReference type="Gene3D" id="3.20.20.370">
    <property type="entry name" value="Glycoside hydrolase/deacetylase"/>
    <property type="match status" value="1"/>
</dbReference>
<dbReference type="GO" id="GO:0017168">
    <property type="term" value="F:5-oxoprolinase (ATP-hydrolyzing) activity"/>
    <property type="evidence" value="ECO:0007669"/>
    <property type="project" value="UniProtKB-UniRule"/>
</dbReference>
<keyword evidence="3" id="KW-1185">Reference proteome</keyword>
<protein>
    <recommendedName>
        <fullName evidence="1">5-oxoprolinase subunit A</fullName>
        <shortName evidence="1">5-OPase subunit A</shortName>
        <ecNumber evidence="1">3.5.2.9</ecNumber>
    </recommendedName>
    <alternativeName>
        <fullName evidence="1">5-oxoprolinase (ATP-hydrolyzing) subunit A</fullName>
    </alternativeName>
</protein>
<dbReference type="InterPro" id="IPR011330">
    <property type="entry name" value="Glyco_hydro/deAcase_b/a-brl"/>
</dbReference>
<dbReference type="HAMAP" id="MF_00691">
    <property type="entry name" value="PxpA"/>
    <property type="match status" value="1"/>
</dbReference>
<comment type="caution">
    <text evidence="2">The sequence shown here is derived from an EMBL/GenBank/DDBJ whole genome shotgun (WGS) entry which is preliminary data.</text>
</comment>
<dbReference type="GO" id="GO:0005975">
    <property type="term" value="P:carbohydrate metabolic process"/>
    <property type="evidence" value="ECO:0007669"/>
    <property type="project" value="InterPro"/>
</dbReference>
<dbReference type="EMBL" id="WLYI01000010">
    <property type="protein sequence ID" value="MTD19313.1"/>
    <property type="molecule type" value="Genomic_DNA"/>
</dbReference>
<accession>A0A7X2RQT1</accession>
<dbReference type="PANTHER" id="PTHR30292">
    <property type="entry name" value="UNCHARACTERIZED PROTEIN YBGL-RELATED"/>
    <property type="match status" value="1"/>
</dbReference>
<dbReference type="AlphaFoldDB" id="A0A7X2RQT1"/>
<comment type="similarity">
    <text evidence="1">Belongs to the LamB/PxpA family.</text>
</comment>